<dbReference type="Gene3D" id="1.10.340.30">
    <property type="entry name" value="Hypothetical protein, domain 2"/>
    <property type="match status" value="1"/>
</dbReference>
<proteinExistence type="inferred from homology"/>
<sequence>MDEETRGVEPEPVGTTSAVKNAKMTGEMAPALDIAVLKQRAAAVWERLVAVYGKTECTLDAKDDAWQLLVAAILAAQCTDARVNLVTPGLFAAFPTPRDFAAATPAAIEPYISSCGLFHNKAKAIFGAAVKLESDFAGCVPQTEAELLSLPGVGRKIANLILGEVFGQPAIVVDTHCGRLSRLLGFTTAKDPVKVEKDLRKILPKSHWIGWGHYMVEHGRKICSARRPACQNCFLNDLCAYNLKLSND</sequence>
<evidence type="ECO:0000256" key="13">
    <source>
        <dbReference type="SAM" id="MobiDB-lite"/>
    </source>
</evidence>
<dbReference type="PROSITE" id="PS00764">
    <property type="entry name" value="ENDONUCLEASE_III_1"/>
    <property type="match status" value="1"/>
</dbReference>
<keyword evidence="10 12" id="KW-0456">Lyase</keyword>
<dbReference type="FunFam" id="1.10.340.30:FF:000001">
    <property type="entry name" value="Endonuclease III"/>
    <property type="match status" value="1"/>
</dbReference>
<evidence type="ECO:0000256" key="7">
    <source>
        <dbReference type="ARBA" id="ARBA00023014"/>
    </source>
</evidence>
<evidence type="ECO:0000259" key="14">
    <source>
        <dbReference type="SMART" id="SM00478"/>
    </source>
</evidence>
<comment type="caution">
    <text evidence="15">The sequence shown here is derived from an EMBL/GenBank/DDBJ whole genome shotgun (WGS) entry which is preliminary data.</text>
</comment>
<evidence type="ECO:0000313" key="15">
    <source>
        <dbReference type="EMBL" id="PNH18955.1"/>
    </source>
</evidence>
<evidence type="ECO:0000256" key="11">
    <source>
        <dbReference type="ARBA" id="ARBA00023295"/>
    </source>
</evidence>
<feature type="region of interest" description="Disordered" evidence="13">
    <location>
        <begin position="1"/>
        <end position="20"/>
    </location>
</feature>
<dbReference type="SMART" id="SM00525">
    <property type="entry name" value="FES"/>
    <property type="match status" value="1"/>
</dbReference>
<dbReference type="PANTHER" id="PTHR10359:SF18">
    <property type="entry name" value="ENDONUCLEASE III"/>
    <property type="match status" value="1"/>
</dbReference>
<comment type="function">
    <text evidence="12">DNA repair enzyme that has both DNA N-glycosylase activity and AP-lyase activity. The DNA N-glycosylase activity releases various damaged pyrimidines from DNA by cleaving the N-glycosidic bond, leaving an AP (apurinic/apyrimidinic) site. The AP-lyase activity cleaves the phosphodiester bond 3' to the AP site by a beta-elimination, leaving a 3'-terminal unsaturated sugar and a product with a terminal 5'-phosphate.</text>
</comment>
<dbReference type="GO" id="GO:0051539">
    <property type="term" value="F:4 iron, 4 sulfur cluster binding"/>
    <property type="evidence" value="ECO:0007669"/>
    <property type="project" value="UniProtKB-UniRule"/>
</dbReference>
<name>A0A2J8B2I3_9FIRM</name>
<dbReference type="HAMAP" id="MF_00942">
    <property type="entry name" value="Nth"/>
    <property type="match status" value="1"/>
</dbReference>
<dbReference type="InterPro" id="IPR005759">
    <property type="entry name" value="Nth"/>
</dbReference>
<dbReference type="EMBL" id="NBZD01000002">
    <property type="protein sequence ID" value="PNH18955.1"/>
    <property type="molecule type" value="Genomic_DNA"/>
</dbReference>
<dbReference type="Pfam" id="PF10576">
    <property type="entry name" value="EndIII_4Fe-2S"/>
    <property type="match status" value="1"/>
</dbReference>
<evidence type="ECO:0000256" key="4">
    <source>
        <dbReference type="ARBA" id="ARBA00022763"/>
    </source>
</evidence>
<dbReference type="GO" id="GO:0003677">
    <property type="term" value="F:DNA binding"/>
    <property type="evidence" value="ECO:0007669"/>
    <property type="project" value="UniProtKB-UniRule"/>
</dbReference>
<dbReference type="OMA" id="QIIWYGR"/>
<keyword evidence="15" id="KW-0540">Nuclease</keyword>
<dbReference type="InterPro" id="IPR004036">
    <property type="entry name" value="Endonuclease-III-like_CS2"/>
</dbReference>
<dbReference type="FunFam" id="1.10.1670.10:FF:000001">
    <property type="entry name" value="Endonuclease III"/>
    <property type="match status" value="1"/>
</dbReference>
<keyword evidence="7 12" id="KW-0411">Iron-sulfur</keyword>
<dbReference type="InterPro" id="IPR003651">
    <property type="entry name" value="Endonuclease3_FeS-loop_motif"/>
</dbReference>
<dbReference type="AlphaFoldDB" id="A0A2J8B2I3"/>
<feature type="binding site" evidence="12">
    <location>
        <position position="230"/>
    </location>
    <ligand>
        <name>[4Fe-4S] cluster</name>
        <dbReference type="ChEBI" id="CHEBI:49883"/>
    </ligand>
</feature>
<keyword evidence="9 12" id="KW-0234">DNA repair</keyword>
<keyword evidence="6 12" id="KW-0408">Iron</keyword>
<evidence type="ECO:0000256" key="6">
    <source>
        <dbReference type="ARBA" id="ARBA00023004"/>
    </source>
</evidence>
<dbReference type="CDD" id="cd00056">
    <property type="entry name" value="ENDO3c"/>
    <property type="match status" value="1"/>
</dbReference>
<keyword evidence="5 12" id="KW-0378">Hydrolase</keyword>
<feature type="binding site" evidence="12">
    <location>
        <position position="239"/>
    </location>
    <ligand>
        <name>[4Fe-4S] cluster</name>
        <dbReference type="ChEBI" id="CHEBI:49883"/>
    </ligand>
</feature>
<evidence type="ECO:0000313" key="16">
    <source>
        <dbReference type="Proteomes" id="UP000236394"/>
    </source>
</evidence>
<dbReference type="InterPro" id="IPR003265">
    <property type="entry name" value="HhH-GPD_domain"/>
</dbReference>
<keyword evidence="2 12" id="KW-0004">4Fe-4S</keyword>
<dbReference type="PIRSF" id="PIRSF001435">
    <property type="entry name" value="Nth"/>
    <property type="match status" value="1"/>
</dbReference>
<comment type="catalytic activity">
    <reaction evidence="12">
        <text>2'-deoxyribonucleotide-(2'-deoxyribose 5'-phosphate)-2'-deoxyribonucleotide-DNA = a 3'-end 2'-deoxyribonucleotide-(2,3-dehydro-2,3-deoxyribose 5'-phosphate)-DNA + a 5'-end 5'-phospho-2'-deoxyribonucleoside-DNA + H(+)</text>
        <dbReference type="Rhea" id="RHEA:66592"/>
        <dbReference type="Rhea" id="RHEA-COMP:13180"/>
        <dbReference type="Rhea" id="RHEA-COMP:16897"/>
        <dbReference type="Rhea" id="RHEA-COMP:17067"/>
        <dbReference type="ChEBI" id="CHEBI:15378"/>
        <dbReference type="ChEBI" id="CHEBI:136412"/>
        <dbReference type="ChEBI" id="CHEBI:157695"/>
        <dbReference type="ChEBI" id="CHEBI:167181"/>
        <dbReference type="EC" id="4.2.99.18"/>
    </reaction>
</comment>
<evidence type="ECO:0000256" key="9">
    <source>
        <dbReference type="ARBA" id="ARBA00023204"/>
    </source>
</evidence>
<dbReference type="InterPro" id="IPR000445">
    <property type="entry name" value="HhH_motif"/>
</dbReference>
<keyword evidence="15" id="KW-0255">Endonuclease</keyword>
<dbReference type="Gene3D" id="1.10.1670.10">
    <property type="entry name" value="Helix-hairpin-Helix base-excision DNA repair enzymes (C-terminal)"/>
    <property type="match status" value="1"/>
</dbReference>
<organism evidence="15 16">
    <name type="scientific">Mageeibacillus indolicus</name>
    <dbReference type="NCBI Taxonomy" id="884684"/>
    <lineage>
        <taxon>Bacteria</taxon>
        <taxon>Bacillati</taxon>
        <taxon>Bacillota</taxon>
        <taxon>Clostridia</taxon>
        <taxon>Eubacteriales</taxon>
        <taxon>Oscillospiraceae</taxon>
        <taxon>Mageeibacillus</taxon>
    </lineage>
</organism>
<dbReference type="Pfam" id="PF00633">
    <property type="entry name" value="HHH"/>
    <property type="match status" value="1"/>
</dbReference>
<accession>A0A2J8B2I3</accession>
<protein>
    <recommendedName>
        <fullName evidence="12">Endonuclease III</fullName>
        <ecNumber evidence="12">4.2.99.18</ecNumber>
    </recommendedName>
    <alternativeName>
        <fullName evidence="12">DNA-(apurinic or apyrimidinic site) lyase</fullName>
    </alternativeName>
</protein>
<feature type="binding site" evidence="12">
    <location>
        <position position="223"/>
    </location>
    <ligand>
        <name>[4Fe-4S] cluster</name>
        <dbReference type="ChEBI" id="CHEBI:49883"/>
    </ligand>
</feature>
<dbReference type="GO" id="GO:0006285">
    <property type="term" value="P:base-excision repair, AP site formation"/>
    <property type="evidence" value="ECO:0007669"/>
    <property type="project" value="TreeGrafter"/>
</dbReference>
<evidence type="ECO:0000256" key="8">
    <source>
        <dbReference type="ARBA" id="ARBA00023125"/>
    </source>
</evidence>
<dbReference type="PANTHER" id="PTHR10359">
    <property type="entry name" value="A/G-SPECIFIC ADENINE GLYCOSYLASE/ENDONUCLEASE III"/>
    <property type="match status" value="1"/>
</dbReference>
<evidence type="ECO:0000256" key="3">
    <source>
        <dbReference type="ARBA" id="ARBA00022723"/>
    </source>
</evidence>
<dbReference type="InterPro" id="IPR011257">
    <property type="entry name" value="DNA_glycosylase"/>
</dbReference>
<dbReference type="PROSITE" id="PS01155">
    <property type="entry name" value="ENDONUCLEASE_III_2"/>
    <property type="match status" value="1"/>
</dbReference>
<dbReference type="Pfam" id="PF00730">
    <property type="entry name" value="HhH-GPD"/>
    <property type="match status" value="1"/>
</dbReference>
<evidence type="ECO:0000256" key="1">
    <source>
        <dbReference type="ARBA" id="ARBA00008343"/>
    </source>
</evidence>
<feature type="domain" description="HhH-GPD" evidence="14">
    <location>
        <begin position="74"/>
        <end position="221"/>
    </location>
</feature>
<evidence type="ECO:0000256" key="10">
    <source>
        <dbReference type="ARBA" id="ARBA00023239"/>
    </source>
</evidence>
<dbReference type="EC" id="4.2.99.18" evidence="12"/>
<dbReference type="SMART" id="SM00478">
    <property type="entry name" value="ENDO3c"/>
    <property type="match status" value="1"/>
</dbReference>
<evidence type="ECO:0000256" key="5">
    <source>
        <dbReference type="ARBA" id="ARBA00022801"/>
    </source>
</evidence>
<keyword evidence="8 12" id="KW-0238">DNA-binding</keyword>
<keyword evidence="4 12" id="KW-0227">DNA damage</keyword>
<dbReference type="GO" id="GO:0140078">
    <property type="term" value="F:class I DNA-(apurinic or apyrimidinic site) endonuclease activity"/>
    <property type="evidence" value="ECO:0007669"/>
    <property type="project" value="UniProtKB-EC"/>
</dbReference>
<keyword evidence="3 12" id="KW-0479">Metal-binding</keyword>
<gene>
    <name evidence="12" type="primary">nth</name>
    <name evidence="15" type="ORF">B7R76_04335</name>
</gene>
<dbReference type="InterPro" id="IPR023170">
    <property type="entry name" value="HhH_base_excis_C"/>
</dbReference>
<dbReference type="GO" id="GO:0046872">
    <property type="term" value="F:metal ion binding"/>
    <property type="evidence" value="ECO:0007669"/>
    <property type="project" value="UniProtKB-KW"/>
</dbReference>
<feature type="binding site" evidence="12">
    <location>
        <position position="233"/>
    </location>
    <ligand>
        <name>[4Fe-4S] cluster</name>
        <dbReference type="ChEBI" id="CHEBI:49883"/>
    </ligand>
</feature>
<reference evidence="16" key="1">
    <citation type="submission" date="2017-04" db="EMBL/GenBank/DDBJ databases">
        <authorList>
            <person name="Bumgarner R.E."/>
            <person name="Fredricks D.N."/>
            <person name="Srinivasan S."/>
        </authorList>
    </citation>
    <scope>NUCLEOTIDE SEQUENCE [LARGE SCALE GENOMIC DNA]</scope>
    <source>
        <strain evidence="16">KA00405</strain>
    </source>
</reference>
<dbReference type="GO" id="GO:0019104">
    <property type="term" value="F:DNA N-glycosylase activity"/>
    <property type="evidence" value="ECO:0007669"/>
    <property type="project" value="UniProtKB-UniRule"/>
</dbReference>
<evidence type="ECO:0000256" key="2">
    <source>
        <dbReference type="ARBA" id="ARBA00022485"/>
    </source>
</evidence>
<dbReference type="InterPro" id="IPR004035">
    <property type="entry name" value="Endouclease-III_FeS-bd_BS"/>
</dbReference>
<comment type="similarity">
    <text evidence="1 12">Belongs to the Nth/MutY family.</text>
</comment>
<comment type="cofactor">
    <cofactor evidence="12">
        <name>[4Fe-4S] cluster</name>
        <dbReference type="ChEBI" id="CHEBI:49883"/>
    </cofactor>
    <text evidence="12">Binds 1 [4Fe-4S] cluster.</text>
</comment>
<dbReference type="Proteomes" id="UP000236394">
    <property type="component" value="Unassembled WGS sequence"/>
</dbReference>
<evidence type="ECO:0000256" key="12">
    <source>
        <dbReference type="HAMAP-Rule" id="MF_00942"/>
    </source>
</evidence>
<keyword evidence="11 12" id="KW-0326">Glycosidase</keyword>
<dbReference type="SUPFAM" id="SSF48150">
    <property type="entry name" value="DNA-glycosylase"/>
    <property type="match status" value="1"/>
</dbReference>